<dbReference type="Proteomes" id="UP001311232">
    <property type="component" value="Unassembled WGS sequence"/>
</dbReference>
<dbReference type="AlphaFoldDB" id="A0AAV9QYX1"/>
<name>A0AAV9QYX1_9TELE</name>
<dbReference type="EMBL" id="JAHHUM010002632">
    <property type="protein sequence ID" value="KAK5602058.1"/>
    <property type="molecule type" value="Genomic_DNA"/>
</dbReference>
<protein>
    <submittedName>
        <fullName evidence="1">Uncharacterized protein</fullName>
    </submittedName>
</protein>
<evidence type="ECO:0000313" key="1">
    <source>
        <dbReference type="EMBL" id="KAK5602058.1"/>
    </source>
</evidence>
<proteinExistence type="predicted"/>
<organism evidence="1 2">
    <name type="scientific">Crenichthys baileyi</name>
    <name type="common">White River springfish</name>
    <dbReference type="NCBI Taxonomy" id="28760"/>
    <lineage>
        <taxon>Eukaryota</taxon>
        <taxon>Metazoa</taxon>
        <taxon>Chordata</taxon>
        <taxon>Craniata</taxon>
        <taxon>Vertebrata</taxon>
        <taxon>Euteleostomi</taxon>
        <taxon>Actinopterygii</taxon>
        <taxon>Neopterygii</taxon>
        <taxon>Teleostei</taxon>
        <taxon>Neoteleostei</taxon>
        <taxon>Acanthomorphata</taxon>
        <taxon>Ovalentaria</taxon>
        <taxon>Atherinomorphae</taxon>
        <taxon>Cyprinodontiformes</taxon>
        <taxon>Goodeidae</taxon>
        <taxon>Crenichthys</taxon>
    </lineage>
</organism>
<gene>
    <name evidence="1" type="ORF">CRENBAI_017238</name>
</gene>
<reference evidence="1 2" key="1">
    <citation type="submission" date="2021-06" db="EMBL/GenBank/DDBJ databases">
        <authorList>
            <person name="Palmer J.M."/>
        </authorList>
    </citation>
    <scope>NUCLEOTIDE SEQUENCE [LARGE SCALE GENOMIC DNA]</scope>
    <source>
        <strain evidence="1 2">MEX-2019</strain>
        <tissue evidence="1">Muscle</tissue>
    </source>
</reference>
<evidence type="ECO:0000313" key="2">
    <source>
        <dbReference type="Proteomes" id="UP001311232"/>
    </source>
</evidence>
<comment type="caution">
    <text evidence="1">The sequence shown here is derived from an EMBL/GenBank/DDBJ whole genome shotgun (WGS) entry which is preliminary data.</text>
</comment>
<sequence length="206" mass="22672">MQSIAVCVSGIHSRTGVIKYEHCLTLSPSPADAHGVREKPLQRRGLPVGKEDSRDRITVVKVMNSWLTDRTSRLATPSYGANPLTQIERPATAPRLPKAKRLLTVDTSSNFAASDIFPSSWTSDVYDKVPRALHVAPQVNARGWFATVNISTEEGVDSCPLDRFQGLKGMDIIWLLPSGLCYRALSAKTSHHRDSFFPLAVSLMNT</sequence>
<keyword evidence="2" id="KW-1185">Reference proteome</keyword>
<accession>A0AAV9QYX1</accession>